<dbReference type="AlphaFoldDB" id="A0A8V1AP63"/>
<accession>A0A8V1AP63</accession>
<dbReference type="Proteomes" id="UP000000539">
    <property type="component" value="Chromosome 18"/>
</dbReference>
<keyword evidence="2" id="KW-1185">Reference proteome</keyword>
<name>A0A8V1AP63_CHICK</name>
<dbReference type="Ensembl" id="ENSGALT00010071436.1">
    <property type="protein sequence ID" value="ENSGALP00010044126.1"/>
    <property type="gene ID" value="ENSGALG00010029554.1"/>
</dbReference>
<reference evidence="1" key="1">
    <citation type="submission" date="2020-11" db="EMBL/GenBank/DDBJ databases">
        <title>Gallus gallus (Chicken) genome, bGalGal1, GRCg7b, maternal haplotype autosomes + Z &amp; W.</title>
        <authorList>
            <person name="Warren W."/>
            <person name="Formenti G."/>
            <person name="Fedrigo O."/>
            <person name="Haase B."/>
            <person name="Mountcastle J."/>
            <person name="Balacco J."/>
            <person name="Tracey A."/>
            <person name="Schneider V."/>
            <person name="Okimoto R."/>
            <person name="Cheng H."/>
            <person name="Hawken R."/>
            <person name="Howe K."/>
            <person name="Jarvis E.D."/>
        </authorList>
    </citation>
    <scope>NUCLEOTIDE SEQUENCE [LARGE SCALE GENOMIC DNA]</scope>
    <source>
        <strain evidence="1">Broiler</strain>
    </source>
</reference>
<reference evidence="1" key="3">
    <citation type="submission" date="2025-09" db="UniProtKB">
        <authorList>
            <consortium name="Ensembl"/>
        </authorList>
    </citation>
    <scope>IDENTIFICATION</scope>
    <source>
        <strain evidence="1">broiler</strain>
    </source>
</reference>
<dbReference type="GeneTree" id="ENSGT01030000235289"/>
<proteinExistence type="predicted"/>
<organism evidence="1 2">
    <name type="scientific">Gallus gallus</name>
    <name type="common">Chicken</name>
    <dbReference type="NCBI Taxonomy" id="9031"/>
    <lineage>
        <taxon>Eukaryota</taxon>
        <taxon>Metazoa</taxon>
        <taxon>Chordata</taxon>
        <taxon>Craniata</taxon>
        <taxon>Vertebrata</taxon>
        <taxon>Euteleostomi</taxon>
        <taxon>Archelosauria</taxon>
        <taxon>Archosauria</taxon>
        <taxon>Dinosauria</taxon>
        <taxon>Saurischia</taxon>
        <taxon>Theropoda</taxon>
        <taxon>Coelurosauria</taxon>
        <taxon>Aves</taxon>
        <taxon>Neognathae</taxon>
        <taxon>Galloanserae</taxon>
        <taxon>Galliformes</taxon>
        <taxon>Phasianidae</taxon>
        <taxon>Phasianinae</taxon>
        <taxon>Gallus</taxon>
    </lineage>
</organism>
<evidence type="ECO:0000313" key="1">
    <source>
        <dbReference type="Ensembl" id="ENSGALP00010044126.1"/>
    </source>
</evidence>
<evidence type="ECO:0000313" key="2">
    <source>
        <dbReference type="Proteomes" id="UP000000539"/>
    </source>
</evidence>
<protein>
    <submittedName>
        <fullName evidence="1">Uncharacterized protein</fullName>
    </submittedName>
</protein>
<reference evidence="1" key="2">
    <citation type="submission" date="2025-08" db="UniProtKB">
        <authorList>
            <consortium name="Ensembl"/>
        </authorList>
    </citation>
    <scope>IDENTIFICATION</scope>
    <source>
        <strain evidence="1">broiler</strain>
    </source>
</reference>
<sequence length="162" mass="17958">MLKPIFGSPLLSLTWDCTHLHKYPFVLQNTNSPTHPGLQLLELFLASLQGQLLCLIQCSLCVSQVLLCLCSHAVGMAQLDLHFVQVSLHLLLQPQGLIPAPDLSIQGALHGLHNSEVISLQLVNFLIFLCYLPVNLRLDLVELQLEAQDLPLFMFQGGLEKS</sequence>